<dbReference type="PANTHER" id="PTHR43420">
    <property type="entry name" value="ACETYLTRANSFERASE"/>
    <property type="match status" value="1"/>
</dbReference>
<dbReference type="Pfam" id="PF00583">
    <property type="entry name" value="Acetyltransf_1"/>
    <property type="match status" value="1"/>
</dbReference>
<comment type="caution">
    <text evidence="4">The sequence shown here is derived from an EMBL/GenBank/DDBJ whole genome shotgun (WGS) entry which is preliminary data.</text>
</comment>
<evidence type="ECO:0000259" key="3">
    <source>
        <dbReference type="PROSITE" id="PS51186"/>
    </source>
</evidence>
<dbReference type="InterPro" id="IPR000182">
    <property type="entry name" value="GNAT_dom"/>
</dbReference>
<dbReference type="Gene3D" id="3.40.630.30">
    <property type="match status" value="1"/>
</dbReference>
<sequence>MIIRKATSIDAPDIAECLLLAMESIVYTFIGKNDSNVAYEFLLHFVAQEDNQYSYQNCWVVSNENQIIGAINIYNGANLHTLRMPIINYLKTNFNREIIIDDETQAGEYYIDTLGIKTNQQGKGIGFMLLQFIIDKFVHKQNQTLGLLVEKENRAAQRLYKKLGFIYQSDKNLVGKQLEHMQIKRQKNNTNN</sequence>
<reference evidence="4 5" key="1">
    <citation type="submission" date="2023-05" db="EMBL/GenBank/DDBJ databases">
        <title>Adaptations of aquatic viruses from atmosphere-close ecosystems of the Central Arctic Ocean.</title>
        <authorList>
            <person name="Rahlff J."/>
            <person name="Holmfeldt K."/>
        </authorList>
    </citation>
    <scope>NUCLEOTIDE SEQUENCE [LARGE SCALE GENOMIC DNA]</scope>
    <source>
        <strain evidence="4 5">Arc14</strain>
    </source>
</reference>
<keyword evidence="2" id="KW-0012">Acyltransferase</keyword>
<dbReference type="PANTHER" id="PTHR43420:SF44">
    <property type="entry name" value="ACETYLTRANSFERASE YPEA"/>
    <property type="match status" value="1"/>
</dbReference>
<evidence type="ECO:0000256" key="1">
    <source>
        <dbReference type="ARBA" id="ARBA00022679"/>
    </source>
</evidence>
<gene>
    <name evidence="4" type="ORF">QO192_05105</name>
</gene>
<dbReference type="SUPFAM" id="SSF55729">
    <property type="entry name" value="Acyl-CoA N-acyltransferases (Nat)"/>
    <property type="match status" value="1"/>
</dbReference>
<proteinExistence type="predicted"/>
<feature type="domain" description="N-acetyltransferase" evidence="3">
    <location>
        <begin position="1"/>
        <end position="186"/>
    </location>
</feature>
<evidence type="ECO:0000256" key="2">
    <source>
        <dbReference type="ARBA" id="ARBA00023315"/>
    </source>
</evidence>
<evidence type="ECO:0000313" key="4">
    <source>
        <dbReference type="EMBL" id="MEZ7514661.1"/>
    </source>
</evidence>
<dbReference type="InterPro" id="IPR016181">
    <property type="entry name" value="Acyl_CoA_acyltransferase"/>
</dbReference>
<dbReference type="PROSITE" id="PS51186">
    <property type="entry name" value="GNAT"/>
    <property type="match status" value="1"/>
</dbReference>
<name>A0ABV4KAN6_9FLAO</name>
<dbReference type="CDD" id="cd04301">
    <property type="entry name" value="NAT_SF"/>
    <property type="match status" value="1"/>
</dbReference>
<protein>
    <submittedName>
        <fullName evidence="4">GNAT family N-acetyltransferase</fullName>
    </submittedName>
</protein>
<accession>A0ABV4KAN6</accession>
<dbReference type="InterPro" id="IPR050680">
    <property type="entry name" value="YpeA/RimI_acetyltransf"/>
</dbReference>
<dbReference type="Proteomes" id="UP001568894">
    <property type="component" value="Unassembled WGS sequence"/>
</dbReference>
<organism evidence="4 5">
    <name type="scientific">Flavobacterium frigidarium</name>
    <dbReference type="NCBI Taxonomy" id="99286"/>
    <lineage>
        <taxon>Bacteria</taxon>
        <taxon>Pseudomonadati</taxon>
        <taxon>Bacteroidota</taxon>
        <taxon>Flavobacteriia</taxon>
        <taxon>Flavobacteriales</taxon>
        <taxon>Flavobacteriaceae</taxon>
        <taxon>Flavobacterium</taxon>
    </lineage>
</organism>
<keyword evidence="5" id="KW-1185">Reference proteome</keyword>
<keyword evidence="1" id="KW-0808">Transferase</keyword>
<dbReference type="RefSeq" id="WP_371568654.1">
    <property type="nucleotide sequence ID" value="NZ_JASMRN010000003.1"/>
</dbReference>
<dbReference type="EMBL" id="JASMRN010000003">
    <property type="protein sequence ID" value="MEZ7514661.1"/>
    <property type="molecule type" value="Genomic_DNA"/>
</dbReference>
<evidence type="ECO:0000313" key="5">
    <source>
        <dbReference type="Proteomes" id="UP001568894"/>
    </source>
</evidence>